<keyword evidence="2" id="KW-0238">DNA-binding</keyword>
<dbReference type="SMART" id="SM00346">
    <property type="entry name" value="HTH_ICLR"/>
    <property type="match status" value="1"/>
</dbReference>
<keyword evidence="7" id="KW-1185">Reference proteome</keyword>
<organism evidence="6 7">
    <name type="scientific">Gordonia jacobaea</name>
    <dbReference type="NCBI Taxonomy" id="122202"/>
    <lineage>
        <taxon>Bacteria</taxon>
        <taxon>Bacillati</taxon>
        <taxon>Actinomycetota</taxon>
        <taxon>Actinomycetes</taxon>
        <taxon>Mycobacteriales</taxon>
        <taxon>Gordoniaceae</taxon>
        <taxon>Gordonia</taxon>
    </lineage>
</organism>
<dbReference type="InterPro" id="IPR036388">
    <property type="entry name" value="WH-like_DNA-bd_sf"/>
</dbReference>
<dbReference type="SUPFAM" id="SSF46785">
    <property type="entry name" value="Winged helix' DNA-binding domain"/>
    <property type="match status" value="1"/>
</dbReference>
<dbReference type="InterPro" id="IPR029016">
    <property type="entry name" value="GAF-like_dom_sf"/>
</dbReference>
<keyword evidence="1" id="KW-0805">Transcription regulation</keyword>
<dbReference type="Gene3D" id="3.30.450.40">
    <property type="match status" value="1"/>
</dbReference>
<evidence type="ECO:0000256" key="2">
    <source>
        <dbReference type="ARBA" id="ARBA00023125"/>
    </source>
</evidence>
<evidence type="ECO:0000313" key="7">
    <source>
        <dbReference type="Proteomes" id="UP000037247"/>
    </source>
</evidence>
<dbReference type="InterPro" id="IPR005471">
    <property type="entry name" value="Tscrpt_reg_IclR_N"/>
</dbReference>
<dbReference type="PROSITE" id="PS51077">
    <property type="entry name" value="HTH_ICLR"/>
    <property type="match status" value="1"/>
</dbReference>
<dbReference type="EMBL" id="LDTZ01000019">
    <property type="protein sequence ID" value="KNA90452.1"/>
    <property type="molecule type" value="Genomic_DNA"/>
</dbReference>
<reference evidence="6 7" key="1">
    <citation type="submission" date="2015-05" db="EMBL/GenBank/DDBJ databases">
        <title>Draft genome sequence of the bacterium Gordonia jacobaea a new member of the Gordonia genus.</title>
        <authorList>
            <person name="Jimenez-Galisteo G."/>
            <person name="Dominguez A."/>
            <person name="Munoz E."/>
            <person name="Vinas M."/>
        </authorList>
    </citation>
    <scope>NUCLEOTIDE SEQUENCE [LARGE SCALE GENOMIC DNA]</scope>
    <source>
        <strain evidence="7">mv1</strain>
    </source>
</reference>
<dbReference type="RefSeq" id="WP_049700023.1">
    <property type="nucleotide sequence ID" value="NZ_JAQDQF010000003.1"/>
</dbReference>
<evidence type="ECO:0000256" key="1">
    <source>
        <dbReference type="ARBA" id="ARBA00023015"/>
    </source>
</evidence>
<protein>
    <submittedName>
        <fullName evidence="6">IclR family transcriptional regulator</fullName>
    </submittedName>
</protein>
<sequence length="236" mass="24958">MGGQRAVVRADRLLEEVARASKPLSLSEIARSVDAPVSSTSDLLDDLVSCGYLVRSDSRYRLGPRLMTLRLIAAHADAPPIDSDGLAALAEYTGLPVALAVLVGSDVVYLGSVGEVSEYAEAVVGEYRPRPLLRTAAGRAFLAFADDGERDRLLAIHAGPADAVGFRREVAGIRRRGHAISDGLADPEIRAAGVPVFERGLLVGVVVVVGRRTRTGRAVDKAARRAREWLDGGVAG</sequence>
<name>A0ABR5I9S0_9ACTN</name>
<gene>
    <name evidence="6" type="ORF">ABW18_16360</name>
</gene>
<dbReference type="Proteomes" id="UP000037247">
    <property type="component" value="Unassembled WGS sequence"/>
</dbReference>
<feature type="domain" description="HTH iclR-type" evidence="4">
    <location>
        <begin position="4"/>
        <end position="64"/>
    </location>
</feature>
<dbReference type="Gene3D" id="1.10.10.10">
    <property type="entry name" value="Winged helix-like DNA-binding domain superfamily/Winged helix DNA-binding domain"/>
    <property type="match status" value="1"/>
</dbReference>
<proteinExistence type="predicted"/>
<dbReference type="InterPro" id="IPR014757">
    <property type="entry name" value="Tscrpt_reg_IclR_C"/>
</dbReference>
<feature type="domain" description="IclR-ED" evidence="5">
    <location>
        <begin position="58"/>
        <end position="236"/>
    </location>
</feature>
<dbReference type="SUPFAM" id="SSF55781">
    <property type="entry name" value="GAF domain-like"/>
    <property type="match status" value="1"/>
</dbReference>
<dbReference type="InterPro" id="IPR036390">
    <property type="entry name" value="WH_DNA-bd_sf"/>
</dbReference>
<comment type="caution">
    <text evidence="6">The sequence shown here is derived from an EMBL/GenBank/DDBJ whole genome shotgun (WGS) entry which is preliminary data.</text>
</comment>
<accession>A0ABR5I9S0</accession>
<evidence type="ECO:0000313" key="6">
    <source>
        <dbReference type="EMBL" id="KNA90452.1"/>
    </source>
</evidence>
<dbReference type="Pfam" id="PF09339">
    <property type="entry name" value="HTH_IclR"/>
    <property type="match status" value="1"/>
</dbReference>
<dbReference type="PANTHER" id="PTHR30136:SF24">
    <property type="entry name" value="HTH-TYPE TRANSCRIPTIONAL REPRESSOR ALLR"/>
    <property type="match status" value="1"/>
</dbReference>
<evidence type="ECO:0000256" key="3">
    <source>
        <dbReference type="ARBA" id="ARBA00023163"/>
    </source>
</evidence>
<evidence type="ECO:0000259" key="5">
    <source>
        <dbReference type="PROSITE" id="PS51078"/>
    </source>
</evidence>
<dbReference type="PANTHER" id="PTHR30136">
    <property type="entry name" value="HELIX-TURN-HELIX TRANSCRIPTIONAL REGULATOR, ICLR FAMILY"/>
    <property type="match status" value="1"/>
</dbReference>
<dbReference type="InterPro" id="IPR050707">
    <property type="entry name" value="HTH_MetabolicPath_Reg"/>
</dbReference>
<dbReference type="Pfam" id="PF01614">
    <property type="entry name" value="IclR_C"/>
    <property type="match status" value="1"/>
</dbReference>
<keyword evidence="3" id="KW-0804">Transcription</keyword>
<dbReference type="PROSITE" id="PS51078">
    <property type="entry name" value="ICLR_ED"/>
    <property type="match status" value="1"/>
</dbReference>
<evidence type="ECO:0000259" key="4">
    <source>
        <dbReference type="PROSITE" id="PS51077"/>
    </source>
</evidence>